<dbReference type="InterPro" id="IPR000120">
    <property type="entry name" value="Amidase"/>
</dbReference>
<sequence length="469" mass="48610">MQPEEVVRASAGTLAAAYRGGRVSPIDVTRAALERIRRDNPALRAYCLVDEDGALAQAEASHRRWRHGAALGPLDGVPSSIKDLFLTAGWPTRRGSRRVDPDQPWTVDSPVAARLREAGAVLLGKTTTPEFGWKAVTDNPIDGVTRNPIDPGLTAGGSSGGSGAALAAGMGTLSVATDAAGSTRIPAAFCGVVGLKPTYGRIPLYPVSDLDRLGCAGPMARTVGDVAALLDVLAAPDDRDPNAMPPPTGSYRAGMRRPVRGLRAAYSATLGYAQVEPEVAKVVEAAVTALGEAGVEIRAVDPPFSDPLEVFTVLWSTGMTPLLHSQLGGSPHGIDRGLAELIEQGSRYSVADYLAARRAALDIGTAMGAFHREYDVLLTPTVPIEPFVAGHDVPPGGSARGWPEWTPFTLPFSLSQQPALSVPAGLTSRGLPVGLQIVGARHAEDLVLAVGAAVEEALGSTAGAIGDCA</sequence>
<accession>A0A2W2H920</accession>
<dbReference type="NCBIfam" id="NF004815">
    <property type="entry name" value="PRK06169.1"/>
    <property type="match status" value="1"/>
</dbReference>
<dbReference type="GO" id="GO:0003824">
    <property type="term" value="F:catalytic activity"/>
    <property type="evidence" value="ECO:0007669"/>
    <property type="project" value="InterPro"/>
</dbReference>
<evidence type="ECO:0000259" key="2">
    <source>
        <dbReference type="Pfam" id="PF01425"/>
    </source>
</evidence>
<dbReference type="SUPFAM" id="SSF75304">
    <property type="entry name" value="Amidase signature (AS) enzymes"/>
    <property type="match status" value="1"/>
</dbReference>
<dbReference type="PANTHER" id="PTHR11895:SF7">
    <property type="entry name" value="GLUTAMYL-TRNA(GLN) AMIDOTRANSFERASE SUBUNIT A, MITOCHONDRIAL"/>
    <property type="match status" value="1"/>
</dbReference>
<dbReference type="Pfam" id="PF01425">
    <property type="entry name" value="Amidase"/>
    <property type="match status" value="1"/>
</dbReference>
<organism evidence="3 4">
    <name type="scientific">Spongiactinospora gelatinilytica</name>
    <dbReference type="NCBI Taxonomy" id="2666298"/>
    <lineage>
        <taxon>Bacteria</taxon>
        <taxon>Bacillati</taxon>
        <taxon>Actinomycetota</taxon>
        <taxon>Actinomycetes</taxon>
        <taxon>Streptosporangiales</taxon>
        <taxon>Streptosporangiaceae</taxon>
        <taxon>Spongiactinospora</taxon>
    </lineage>
</organism>
<feature type="domain" description="Amidase" evidence="2">
    <location>
        <begin position="27"/>
        <end position="448"/>
    </location>
</feature>
<protein>
    <submittedName>
        <fullName evidence="3">Amidase</fullName>
    </submittedName>
</protein>
<dbReference type="InterPro" id="IPR023631">
    <property type="entry name" value="Amidase_dom"/>
</dbReference>
<gene>
    <name evidence="3" type="ORF">C1I98_00375</name>
</gene>
<dbReference type="EMBL" id="POUA01000002">
    <property type="protein sequence ID" value="PZG57032.1"/>
    <property type="molecule type" value="Genomic_DNA"/>
</dbReference>
<dbReference type="AlphaFoldDB" id="A0A2W2H920"/>
<evidence type="ECO:0000313" key="4">
    <source>
        <dbReference type="Proteomes" id="UP000248544"/>
    </source>
</evidence>
<comment type="similarity">
    <text evidence="1">Belongs to the amidase family.</text>
</comment>
<dbReference type="RefSeq" id="WP_111165068.1">
    <property type="nucleotide sequence ID" value="NZ_POUA01000002.1"/>
</dbReference>
<evidence type="ECO:0000256" key="1">
    <source>
        <dbReference type="ARBA" id="ARBA00009199"/>
    </source>
</evidence>
<evidence type="ECO:0000313" key="3">
    <source>
        <dbReference type="EMBL" id="PZG57032.1"/>
    </source>
</evidence>
<dbReference type="Proteomes" id="UP000248544">
    <property type="component" value="Unassembled WGS sequence"/>
</dbReference>
<dbReference type="PANTHER" id="PTHR11895">
    <property type="entry name" value="TRANSAMIDASE"/>
    <property type="match status" value="1"/>
</dbReference>
<dbReference type="InterPro" id="IPR036928">
    <property type="entry name" value="AS_sf"/>
</dbReference>
<keyword evidence="4" id="KW-1185">Reference proteome</keyword>
<comment type="caution">
    <text evidence="3">The sequence shown here is derived from an EMBL/GenBank/DDBJ whole genome shotgun (WGS) entry which is preliminary data.</text>
</comment>
<proteinExistence type="inferred from homology"/>
<name>A0A2W2H920_9ACTN</name>
<reference evidence="3 4" key="1">
    <citation type="submission" date="2018-01" db="EMBL/GenBank/DDBJ databases">
        <title>Draft genome sequence of Sphaerisporangium sp. 7K107.</title>
        <authorList>
            <person name="Sahin N."/>
            <person name="Saygin H."/>
            <person name="Ay H."/>
        </authorList>
    </citation>
    <scope>NUCLEOTIDE SEQUENCE [LARGE SCALE GENOMIC DNA]</scope>
    <source>
        <strain evidence="3 4">7K107</strain>
    </source>
</reference>
<dbReference type="Gene3D" id="3.90.1300.10">
    <property type="entry name" value="Amidase signature (AS) domain"/>
    <property type="match status" value="1"/>
</dbReference>